<evidence type="ECO:0000313" key="2">
    <source>
        <dbReference type="EMBL" id="RLQ12786.1"/>
    </source>
</evidence>
<evidence type="ECO:0000313" key="3">
    <source>
        <dbReference type="Proteomes" id="UP000266922"/>
    </source>
</evidence>
<protein>
    <submittedName>
        <fullName evidence="2">IS110 family transposase</fullName>
    </submittedName>
</protein>
<name>A0A3L7D7S8_GEOSE</name>
<dbReference type="RefSeq" id="WP_147432166.1">
    <property type="nucleotide sequence ID" value="NZ_RCTJ01000156.1"/>
</dbReference>
<organism evidence="2 3">
    <name type="scientific">Geobacillus stearothermophilus</name>
    <name type="common">Bacillus stearothermophilus</name>
    <dbReference type="NCBI Taxonomy" id="1422"/>
    <lineage>
        <taxon>Bacteria</taxon>
        <taxon>Bacillati</taxon>
        <taxon>Bacillota</taxon>
        <taxon>Bacilli</taxon>
        <taxon>Bacillales</taxon>
        <taxon>Anoxybacillaceae</taxon>
        <taxon>Geobacillus</taxon>
    </lineage>
</organism>
<dbReference type="PANTHER" id="PTHR33055:SF15">
    <property type="entry name" value="TRANSPOSASE-RELATED"/>
    <property type="match status" value="1"/>
</dbReference>
<dbReference type="GO" id="GO:0003677">
    <property type="term" value="F:DNA binding"/>
    <property type="evidence" value="ECO:0007669"/>
    <property type="project" value="InterPro"/>
</dbReference>
<dbReference type="InterPro" id="IPR047650">
    <property type="entry name" value="Transpos_IS110"/>
</dbReference>
<reference evidence="2 3" key="1">
    <citation type="submission" date="2018-10" db="EMBL/GenBank/DDBJ databases">
        <title>Geobacillus stearothermophilus in processing lines of powdered infant formula.</title>
        <authorList>
            <person name="Rhee M.S."/>
            <person name="Choi I.-G."/>
            <person name="Cho T.J."/>
            <person name="Park B."/>
        </authorList>
    </citation>
    <scope>NUCLEOTIDE SEQUENCE [LARGE SCALE GENOMIC DNA]</scope>
    <source>
        <strain evidence="2 3">FHS-PPGT130</strain>
    </source>
</reference>
<dbReference type="InterPro" id="IPR003346">
    <property type="entry name" value="Transposase_20"/>
</dbReference>
<dbReference type="GO" id="GO:0006313">
    <property type="term" value="P:DNA transposition"/>
    <property type="evidence" value="ECO:0007669"/>
    <property type="project" value="InterPro"/>
</dbReference>
<dbReference type="Proteomes" id="UP000266922">
    <property type="component" value="Unassembled WGS sequence"/>
</dbReference>
<evidence type="ECO:0000259" key="1">
    <source>
        <dbReference type="Pfam" id="PF02371"/>
    </source>
</evidence>
<sequence length="240" mass="27105">SARLIIRALIEGKDDPAALAQLAKGRLKQKTEELRRALKGVMGPHQRMMLAEQWRHVEYLDEAIARLDREIEERTSPFHEALELIDTIPGVGRQSAEQIVAEIGTDMSRFPTAAHLASWAGMAPGNHESAGKRLSGRTRKGNKKLRSCLVECARAAARTKNTYLSAKYHRIAKRRGANRASVAVGRTILEMIYYILTRKEPYRELGADYWDRQREASIVRQTVKRLEGLGYEVKLEKTSA</sequence>
<accession>A0A3L7D7S8</accession>
<dbReference type="EMBL" id="RCTJ01000156">
    <property type="protein sequence ID" value="RLQ12786.1"/>
    <property type="molecule type" value="Genomic_DNA"/>
</dbReference>
<dbReference type="PANTHER" id="PTHR33055">
    <property type="entry name" value="TRANSPOSASE FOR INSERTION SEQUENCE ELEMENT IS1111A"/>
    <property type="match status" value="1"/>
</dbReference>
<dbReference type="AlphaFoldDB" id="A0A3L7D7S8"/>
<feature type="domain" description="Transposase IS116/IS110/IS902 C-terminal" evidence="1">
    <location>
        <begin position="83"/>
        <end position="168"/>
    </location>
</feature>
<feature type="non-terminal residue" evidence="2">
    <location>
        <position position="1"/>
    </location>
</feature>
<gene>
    <name evidence="2" type="ORF">D9548_15845</name>
</gene>
<proteinExistence type="predicted"/>
<comment type="caution">
    <text evidence="2">The sequence shown here is derived from an EMBL/GenBank/DDBJ whole genome shotgun (WGS) entry which is preliminary data.</text>
</comment>
<dbReference type="Pfam" id="PF02371">
    <property type="entry name" value="Transposase_20"/>
    <property type="match status" value="1"/>
</dbReference>
<dbReference type="GO" id="GO:0004803">
    <property type="term" value="F:transposase activity"/>
    <property type="evidence" value="ECO:0007669"/>
    <property type="project" value="InterPro"/>
</dbReference>